<comment type="caution">
    <text evidence="2">The sequence shown here is derived from an EMBL/GenBank/DDBJ whole genome shotgun (WGS) entry which is preliminary data.</text>
</comment>
<organism evidence="2 3">
    <name type="scientific">Spiroplasma platyhelix PALS-1</name>
    <dbReference type="NCBI Taxonomy" id="1276218"/>
    <lineage>
        <taxon>Bacteria</taxon>
        <taxon>Bacillati</taxon>
        <taxon>Mycoplasmatota</taxon>
        <taxon>Mollicutes</taxon>
        <taxon>Entomoplasmatales</taxon>
        <taxon>Spiroplasmataceae</taxon>
        <taxon>Spiroplasma</taxon>
    </lineage>
</organism>
<dbReference type="PANTHER" id="PTHR43581:SF4">
    <property type="entry name" value="ATP_GTP PHOSPHATASE"/>
    <property type="match status" value="1"/>
</dbReference>
<dbReference type="InterPro" id="IPR027417">
    <property type="entry name" value="P-loop_NTPase"/>
</dbReference>
<name>A0A846U1H8_9MOLU</name>
<evidence type="ECO:0000313" key="3">
    <source>
        <dbReference type="Proteomes" id="UP000584587"/>
    </source>
</evidence>
<protein>
    <submittedName>
        <fullName evidence="2">AAA family ATPase</fullName>
    </submittedName>
</protein>
<dbReference type="Gene3D" id="3.40.50.300">
    <property type="entry name" value="P-loop containing nucleotide triphosphate hydrolases"/>
    <property type="match status" value="1"/>
</dbReference>
<dbReference type="RefSeq" id="WP_168104843.1">
    <property type="nucleotide sequence ID" value="NZ_CP051215.1"/>
</dbReference>
<dbReference type="AlphaFoldDB" id="A0A846U1H8"/>
<dbReference type="Proteomes" id="UP000584587">
    <property type="component" value="Unassembled WGS sequence"/>
</dbReference>
<evidence type="ECO:0000259" key="1">
    <source>
        <dbReference type="Pfam" id="PF13175"/>
    </source>
</evidence>
<accession>A0A846U1H8</accession>
<dbReference type="InterPro" id="IPR051396">
    <property type="entry name" value="Bact_Antivir_Def_Nuclease"/>
</dbReference>
<gene>
    <name evidence="2" type="ORF">HER12_01175</name>
</gene>
<dbReference type="EMBL" id="JAAVVK010000001">
    <property type="protein sequence ID" value="NKE38369.1"/>
    <property type="molecule type" value="Genomic_DNA"/>
</dbReference>
<sequence length="516" mass="61538">MHLKNYRSIQNSEFLFSSINFLIGDNNTGKTSILKFIESLYKNETLNFNKTYLADYSINELKLNKTKPIQVLYAGWQQTNKENTKKELIFEYLEINKINNSKDDVEPIITKIVTLNPKLEICVFNLKYNKFKNSRRKFLSEIESYTTKNIFEDITEFKENLNLCDKLNKHINNKVNIIEKFETLTFTEEYITSLSEKMFQIQKEYATLAKDVDHSSNDKEKEMKTEKNLENFWLKNDKILLEYNFFSRSASFLDISLLYSYFLRYISKDKNEINNHQFYRMRGNTRFFEYPYETKYVNPIRKLFKKFYSGNEKISDESSFEIFEKNTALSKEINNFFKESKMLDEITIEDNEIIGTRIIVPKYKKNKKEMNLYISGTGVSQVLPILINIFQRKTDKIFIEQPEIHLHPRAQSSLGTLFFKFFSNALEKNLNESRFLKQGFIETHSMFLINNFRYNIFANSKKIKQYESPVIWFFENLNDKTKIYNILINESGKYVGKSNKINDFFIEESIKILKIK</sequence>
<dbReference type="PANTHER" id="PTHR43581">
    <property type="entry name" value="ATP/GTP PHOSPHATASE"/>
    <property type="match status" value="1"/>
</dbReference>
<feature type="domain" description="Endonuclease GajA/Old nuclease/RecF-like AAA" evidence="1">
    <location>
        <begin position="2"/>
        <end position="449"/>
    </location>
</feature>
<keyword evidence="3" id="KW-1185">Reference proteome</keyword>
<reference evidence="2 3" key="1">
    <citation type="submission" date="2020-04" db="EMBL/GenBank/DDBJ databases">
        <title>Complete genome sequence of Spiroplasma platyhelix ATCC 51748, an insect isolate.</title>
        <authorList>
            <person name="Green E.A."/>
            <person name="Klassen J.L."/>
        </authorList>
    </citation>
    <scope>NUCLEOTIDE SEQUENCE [LARGE SCALE GENOMIC DNA]</scope>
    <source>
        <strain evidence="2 3">PALS-1</strain>
    </source>
</reference>
<evidence type="ECO:0000313" key="2">
    <source>
        <dbReference type="EMBL" id="NKE38369.1"/>
    </source>
</evidence>
<proteinExistence type="predicted"/>
<dbReference type="Pfam" id="PF13175">
    <property type="entry name" value="AAA_15"/>
    <property type="match status" value="1"/>
</dbReference>
<dbReference type="SUPFAM" id="SSF52540">
    <property type="entry name" value="P-loop containing nucleoside triphosphate hydrolases"/>
    <property type="match status" value="1"/>
</dbReference>
<dbReference type="InterPro" id="IPR041685">
    <property type="entry name" value="AAA_GajA/Old/RecF-like"/>
</dbReference>